<evidence type="ECO:0000313" key="2">
    <source>
        <dbReference type="Proteomes" id="UP000011650"/>
    </source>
</evidence>
<dbReference type="STRING" id="1227482.C469_15973"/>
<dbReference type="SUPFAM" id="SSF46785">
    <property type="entry name" value="Winged helix' DNA-binding domain"/>
    <property type="match status" value="1"/>
</dbReference>
<evidence type="ECO:0000313" key="1">
    <source>
        <dbReference type="EMBL" id="EMA57245.1"/>
    </source>
</evidence>
<name>M0NKN0_9EURY</name>
<dbReference type="InterPro" id="IPR036388">
    <property type="entry name" value="WH-like_DNA-bd_sf"/>
</dbReference>
<organism evidence="1 2">
    <name type="scientific">Halorubrum lipolyticum DSM 21995</name>
    <dbReference type="NCBI Taxonomy" id="1227482"/>
    <lineage>
        <taxon>Archaea</taxon>
        <taxon>Methanobacteriati</taxon>
        <taxon>Methanobacteriota</taxon>
        <taxon>Stenosarchaea group</taxon>
        <taxon>Halobacteria</taxon>
        <taxon>Halobacteriales</taxon>
        <taxon>Haloferacaceae</taxon>
        <taxon>Halorubrum</taxon>
    </lineage>
</organism>
<sequence>MIKKSADWLVQEDDQILEYLSREDPASWWQIAHDLHLSGRLVRSRLRVLANADWVAVDDRGDLDDHWSITTRGVGYLAGYVDAELIRPLPAFRPPHATRPGWWAGFG</sequence>
<dbReference type="Proteomes" id="UP000011650">
    <property type="component" value="Unassembled WGS sequence"/>
</dbReference>
<reference evidence="1 2" key="1">
    <citation type="journal article" date="2014" name="PLoS Genet.">
        <title>Phylogenetically driven sequencing of extremely halophilic archaea reveals strategies for static and dynamic osmo-response.</title>
        <authorList>
            <person name="Becker E.A."/>
            <person name="Seitzer P.M."/>
            <person name="Tritt A."/>
            <person name="Larsen D."/>
            <person name="Krusor M."/>
            <person name="Yao A.I."/>
            <person name="Wu D."/>
            <person name="Madern D."/>
            <person name="Eisen J.A."/>
            <person name="Darling A.E."/>
            <person name="Facciotti M.T."/>
        </authorList>
    </citation>
    <scope>NUCLEOTIDE SEQUENCE [LARGE SCALE GENOMIC DNA]</scope>
    <source>
        <strain evidence="1 2">DSM 21995</strain>
    </source>
</reference>
<keyword evidence="2" id="KW-1185">Reference proteome</keyword>
<proteinExistence type="predicted"/>
<evidence type="ECO:0008006" key="3">
    <source>
        <dbReference type="Google" id="ProtNLM"/>
    </source>
</evidence>
<accession>M0NKN0</accession>
<dbReference type="Gene3D" id="1.10.10.10">
    <property type="entry name" value="Winged helix-like DNA-binding domain superfamily/Winged helix DNA-binding domain"/>
    <property type="match status" value="1"/>
</dbReference>
<dbReference type="InterPro" id="IPR036390">
    <property type="entry name" value="WH_DNA-bd_sf"/>
</dbReference>
<comment type="caution">
    <text evidence="1">The sequence shown here is derived from an EMBL/GenBank/DDBJ whole genome shotgun (WGS) entry which is preliminary data.</text>
</comment>
<dbReference type="EMBL" id="AOJG01000041">
    <property type="protein sequence ID" value="EMA57245.1"/>
    <property type="molecule type" value="Genomic_DNA"/>
</dbReference>
<gene>
    <name evidence="1" type="ORF">C469_15973</name>
</gene>
<protein>
    <recommendedName>
        <fullName evidence="3">Winged helix-turn-helix domain-containing protein</fullName>
    </recommendedName>
</protein>
<dbReference type="AlphaFoldDB" id="M0NKN0"/>